<protein>
    <submittedName>
        <fullName evidence="1">Uncharacterized protein</fullName>
    </submittedName>
</protein>
<proteinExistence type="predicted"/>
<evidence type="ECO:0000313" key="1">
    <source>
        <dbReference type="EMBL" id="MPC77777.1"/>
    </source>
</evidence>
<organism evidence="1 2">
    <name type="scientific">Portunus trituberculatus</name>
    <name type="common">Swimming crab</name>
    <name type="synonym">Neptunus trituberculatus</name>
    <dbReference type="NCBI Taxonomy" id="210409"/>
    <lineage>
        <taxon>Eukaryota</taxon>
        <taxon>Metazoa</taxon>
        <taxon>Ecdysozoa</taxon>
        <taxon>Arthropoda</taxon>
        <taxon>Crustacea</taxon>
        <taxon>Multicrustacea</taxon>
        <taxon>Malacostraca</taxon>
        <taxon>Eumalacostraca</taxon>
        <taxon>Eucarida</taxon>
        <taxon>Decapoda</taxon>
        <taxon>Pleocyemata</taxon>
        <taxon>Brachyura</taxon>
        <taxon>Eubrachyura</taxon>
        <taxon>Portunoidea</taxon>
        <taxon>Portunidae</taxon>
        <taxon>Portuninae</taxon>
        <taxon>Portunus</taxon>
    </lineage>
</organism>
<dbReference type="EMBL" id="VSRR010046706">
    <property type="protein sequence ID" value="MPC77777.1"/>
    <property type="molecule type" value="Genomic_DNA"/>
</dbReference>
<keyword evidence="2" id="KW-1185">Reference proteome</keyword>
<accession>A0A5B7I8E8</accession>
<comment type="caution">
    <text evidence="1">The sequence shown here is derived from an EMBL/GenBank/DDBJ whole genome shotgun (WGS) entry which is preliminary data.</text>
</comment>
<dbReference type="Proteomes" id="UP000324222">
    <property type="component" value="Unassembled WGS sequence"/>
</dbReference>
<reference evidence="1 2" key="1">
    <citation type="submission" date="2019-05" db="EMBL/GenBank/DDBJ databases">
        <title>Another draft genome of Portunus trituberculatus and its Hox gene families provides insights of decapod evolution.</title>
        <authorList>
            <person name="Jeong J.-H."/>
            <person name="Song I."/>
            <person name="Kim S."/>
            <person name="Choi T."/>
            <person name="Kim D."/>
            <person name="Ryu S."/>
            <person name="Kim W."/>
        </authorList>
    </citation>
    <scope>NUCLEOTIDE SEQUENCE [LARGE SCALE GENOMIC DNA]</scope>
    <source>
        <tissue evidence="1">Muscle</tissue>
    </source>
</reference>
<name>A0A5B7I8E8_PORTR</name>
<evidence type="ECO:0000313" key="2">
    <source>
        <dbReference type="Proteomes" id="UP000324222"/>
    </source>
</evidence>
<gene>
    <name evidence="1" type="ORF">E2C01_072242</name>
</gene>
<dbReference type="AlphaFoldDB" id="A0A5B7I8E8"/>
<sequence length="83" mass="9257">MVRIWLVVPPRGARLLGAVLVQRHTPSLVASVVNVGVHIRYIRYNLNLVQVPGLYSDDGLLPRFIVLVPKTASRSTKADTRKK</sequence>